<evidence type="ECO:0000256" key="2">
    <source>
        <dbReference type="SAM" id="MobiDB-lite"/>
    </source>
</evidence>
<keyword evidence="1" id="KW-0175">Coiled coil</keyword>
<name>A0AAD5X3S0_9FUNG</name>
<dbReference type="Proteomes" id="UP001212841">
    <property type="component" value="Unassembled WGS sequence"/>
</dbReference>
<evidence type="ECO:0000313" key="3">
    <source>
        <dbReference type="EMBL" id="KAJ3053659.1"/>
    </source>
</evidence>
<evidence type="ECO:0000313" key="4">
    <source>
        <dbReference type="Proteomes" id="UP001212841"/>
    </source>
</evidence>
<sequence>MSSKREANDLGPGGTSQSKKSRKTVYVDAPLLGEMSAIEKFKGKGVTFRDVCGILDEMEKNSRERLRVGGTGATAGLSGADMKDEAELAREAASLTYEEEVQELVGEIGLLCQKQLIRLVQNPPMQPISPEEQQSHHGENRKAWLRISDQCSHPMMTLLCASVSAFTREIVSRFQDRFVVPPDELLIRRVGDLRMVVNEYWSREENKGGILQPNNTNPSPQAAEPLIQAQLHSSNLQNPDLDNNATIVNESPDDQIQCDSMGIPDYPLDDGSWLLRSPEQHQGLATTVQPPESLADTPNPRTDICRTLPTPTDHTLSTSTSQLTPTLTLTIPPTIPQSSHLPSPISPTELAPTPMQIKCDLARVWIEVAKELFHKDVRVRQLELMVKVEEKKGEVEELVCGGGDGELKVLNKALEELIQEEGKGFTGILDFGKSVDALSKENEDLKNQVSEKDGAISKLEAQLAGLRVKALERREKALSQENDDLKFEVLVRDLRIAQLEELLKERESGVERDAGGVVGRVIEGE</sequence>
<protein>
    <submittedName>
        <fullName evidence="3">Uncharacterized protein</fullName>
    </submittedName>
</protein>
<comment type="caution">
    <text evidence="3">The sequence shown here is derived from an EMBL/GenBank/DDBJ whole genome shotgun (WGS) entry which is preliminary data.</text>
</comment>
<feature type="region of interest" description="Disordered" evidence="2">
    <location>
        <begin position="1"/>
        <end position="23"/>
    </location>
</feature>
<evidence type="ECO:0000256" key="1">
    <source>
        <dbReference type="SAM" id="Coils"/>
    </source>
</evidence>
<gene>
    <name evidence="3" type="ORF">HK097_003735</name>
</gene>
<dbReference type="EMBL" id="JADGJD010000190">
    <property type="protein sequence ID" value="KAJ3053659.1"/>
    <property type="molecule type" value="Genomic_DNA"/>
</dbReference>
<dbReference type="AlphaFoldDB" id="A0AAD5X3S0"/>
<reference evidence="3" key="1">
    <citation type="submission" date="2020-05" db="EMBL/GenBank/DDBJ databases">
        <title>Phylogenomic resolution of chytrid fungi.</title>
        <authorList>
            <person name="Stajich J.E."/>
            <person name="Amses K."/>
            <person name="Simmons R."/>
            <person name="Seto K."/>
            <person name="Myers J."/>
            <person name="Bonds A."/>
            <person name="Quandt C.A."/>
            <person name="Barry K."/>
            <person name="Liu P."/>
            <person name="Grigoriev I."/>
            <person name="Longcore J.E."/>
            <person name="James T.Y."/>
        </authorList>
    </citation>
    <scope>NUCLEOTIDE SEQUENCE</scope>
    <source>
        <strain evidence="3">JEL0318</strain>
    </source>
</reference>
<proteinExistence type="predicted"/>
<keyword evidence="4" id="KW-1185">Reference proteome</keyword>
<accession>A0AAD5X3S0</accession>
<feature type="coiled-coil region" evidence="1">
    <location>
        <begin position="435"/>
        <end position="488"/>
    </location>
</feature>
<organism evidence="3 4">
    <name type="scientific">Rhizophlyctis rosea</name>
    <dbReference type="NCBI Taxonomy" id="64517"/>
    <lineage>
        <taxon>Eukaryota</taxon>
        <taxon>Fungi</taxon>
        <taxon>Fungi incertae sedis</taxon>
        <taxon>Chytridiomycota</taxon>
        <taxon>Chytridiomycota incertae sedis</taxon>
        <taxon>Chytridiomycetes</taxon>
        <taxon>Rhizophlyctidales</taxon>
        <taxon>Rhizophlyctidaceae</taxon>
        <taxon>Rhizophlyctis</taxon>
    </lineage>
</organism>